<name>A0A8R1UMW8_PRIPA</name>
<dbReference type="EnsemblMetazoa" id="PPA34286.1">
    <property type="protein sequence ID" value="PPA34286.1"/>
    <property type="gene ID" value="WBGene00272655"/>
</dbReference>
<evidence type="ECO:0000313" key="1">
    <source>
        <dbReference type="EnsemblMetazoa" id="PPA34286.1"/>
    </source>
</evidence>
<accession>A0A8R1UMW8</accession>
<proteinExistence type="predicted"/>
<protein>
    <submittedName>
        <fullName evidence="1">Uncharacterized protein</fullName>
    </submittedName>
</protein>
<dbReference type="GO" id="GO:0005634">
    <property type="term" value="C:nucleus"/>
    <property type="evidence" value="ECO:0000318"/>
    <property type="project" value="GO_Central"/>
</dbReference>
<dbReference type="PANTHER" id="PTHR46011">
    <property type="entry name" value="NUCLEAR HORMONE RECEPTOR FAMILY MEMBER NHR-86-RELATED"/>
    <property type="match status" value="1"/>
</dbReference>
<gene>
    <name evidence="1" type="primary">WBGene00272655</name>
</gene>
<evidence type="ECO:0000313" key="2">
    <source>
        <dbReference type="Proteomes" id="UP000005239"/>
    </source>
</evidence>
<organism evidence="1 2">
    <name type="scientific">Pristionchus pacificus</name>
    <name type="common">Parasitic nematode worm</name>
    <dbReference type="NCBI Taxonomy" id="54126"/>
    <lineage>
        <taxon>Eukaryota</taxon>
        <taxon>Metazoa</taxon>
        <taxon>Ecdysozoa</taxon>
        <taxon>Nematoda</taxon>
        <taxon>Chromadorea</taxon>
        <taxon>Rhabditida</taxon>
        <taxon>Rhabditina</taxon>
        <taxon>Diplogasteromorpha</taxon>
        <taxon>Diplogasteroidea</taxon>
        <taxon>Neodiplogasteridae</taxon>
        <taxon>Pristionchus</taxon>
    </lineage>
</organism>
<dbReference type="Proteomes" id="UP000005239">
    <property type="component" value="Unassembled WGS sequence"/>
</dbReference>
<dbReference type="GO" id="GO:0003700">
    <property type="term" value="F:DNA-binding transcription factor activity"/>
    <property type="evidence" value="ECO:0000318"/>
    <property type="project" value="GO_Central"/>
</dbReference>
<dbReference type="PANTHER" id="PTHR46011:SF6">
    <property type="entry name" value="HIGH ZINC ACTIVATED NUCLEAR RECEPTOR PROTEIN"/>
    <property type="match status" value="1"/>
</dbReference>
<reference evidence="1" key="2">
    <citation type="submission" date="2022-06" db="UniProtKB">
        <authorList>
            <consortium name="EnsemblMetazoa"/>
        </authorList>
    </citation>
    <scope>IDENTIFICATION</scope>
    <source>
        <strain evidence="1">PS312</strain>
    </source>
</reference>
<sequence>MNDGTRVLIRGLFAFINTTFLEFQGLRENEKWLLVGKYEMIFHCIDSVLRLKKKFGNDSAKFFFSYTSYMSHEFMERFFVNCPERANVVEAKKTLHVCFEDIVTGVRTLINQIDPTDDEFFAIIGLAFWSVESLDVSDDKRPTSTDENTFRSS</sequence>
<reference evidence="2" key="1">
    <citation type="journal article" date="2008" name="Nat. Genet.">
        <title>The Pristionchus pacificus genome provides a unique perspective on nematode lifestyle and parasitism.</title>
        <authorList>
            <person name="Dieterich C."/>
            <person name="Clifton S.W."/>
            <person name="Schuster L.N."/>
            <person name="Chinwalla A."/>
            <person name="Delehaunty K."/>
            <person name="Dinkelacker I."/>
            <person name="Fulton L."/>
            <person name="Fulton R."/>
            <person name="Godfrey J."/>
            <person name="Minx P."/>
            <person name="Mitreva M."/>
            <person name="Roeseler W."/>
            <person name="Tian H."/>
            <person name="Witte H."/>
            <person name="Yang S.P."/>
            <person name="Wilson R.K."/>
            <person name="Sommer R.J."/>
        </authorList>
    </citation>
    <scope>NUCLEOTIDE SEQUENCE [LARGE SCALE GENOMIC DNA]</scope>
    <source>
        <strain evidence="2">PS312</strain>
    </source>
</reference>
<dbReference type="AlphaFoldDB" id="A0A8R1UMW8"/>
<keyword evidence="2" id="KW-1185">Reference proteome</keyword>